<feature type="transmembrane region" description="Helical" evidence="8">
    <location>
        <begin position="119"/>
        <end position="137"/>
    </location>
</feature>
<dbReference type="EMBL" id="FZOW01000028">
    <property type="protein sequence ID" value="SNT49156.1"/>
    <property type="molecule type" value="Genomic_DNA"/>
</dbReference>
<feature type="transmembrane region" description="Helical" evidence="8">
    <location>
        <begin position="71"/>
        <end position="90"/>
    </location>
</feature>
<evidence type="ECO:0000256" key="1">
    <source>
        <dbReference type="ARBA" id="ARBA00004651"/>
    </source>
</evidence>
<proteinExistence type="inferred from homology"/>
<keyword evidence="3 8" id="KW-1003">Cell membrane</keyword>
<dbReference type="GO" id="GO:0140359">
    <property type="term" value="F:ABC-type transporter activity"/>
    <property type="evidence" value="ECO:0007669"/>
    <property type="project" value="InterPro"/>
</dbReference>
<feature type="transmembrane region" description="Helical" evidence="8">
    <location>
        <begin position="149"/>
        <end position="168"/>
    </location>
</feature>
<name>A0A239N2H7_9NOCA</name>
<keyword evidence="6 8" id="KW-0472">Membrane</keyword>
<dbReference type="InterPro" id="IPR000412">
    <property type="entry name" value="ABC_2_transport"/>
</dbReference>
<dbReference type="GO" id="GO:0043190">
    <property type="term" value="C:ATP-binding cassette (ABC) transporter complex"/>
    <property type="evidence" value="ECO:0007669"/>
    <property type="project" value="InterPro"/>
</dbReference>
<dbReference type="PANTHER" id="PTHR43077:SF8">
    <property type="entry name" value="DOXORUBICIN RESISTANCE ABC TRANSPORTER PERMEASE PROTEIN DRRB"/>
    <property type="match status" value="1"/>
</dbReference>
<dbReference type="PIRSF" id="PIRSF006648">
    <property type="entry name" value="DrrB"/>
    <property type="match status" value="1"/>
</dbReference>
<keyword evidence="4 8" id="KW-0812">Transmembrane</keyword>
<dbReference type="InterPro" id="IPR051328">
    <property type="entry name" value="T7SS_ABC-Transporter"/>
</dbReference>
<feature type="transmembrane region" description="Helical" evidence="8">
    <location>
        <begin position="180"/>
        <end position="199"/>
    </location>
</feature>
<evidence type="ECO:0000256" key="6">
    <source>
        <dbReference type="ARBA" id="ARBA00023136"/>
    </source>
</evidence>
<evidence type="ECO:0000256" key="2">
    <source>
        <dbReference type="ARBA" id="ARBA00007783"/>
    </source>
</evidence>
<evidence type="ECO:0000313" key="11">
    <source>
        <dbReference type="Proteomes" id="UP000198327"/>
    </source>
</evidence>
<evidence type="ECO:0000313" key="10">
    <source>
        <dbReference type="EMBL" id="SNT49156.1"/>
    </source>
</evidence>
<feature type="transmembrane region" description="Helical" evidence="8">
    <location>
        <begin position="236"/>
        <end position="258"/>
    </location>
</feature>
<evidence type="ECO:0000256" key="3">
    <source>
        <dbReference type="ARBA" id="ARBA00022475"/>
    </source>
</evidence>
<evidence type="ECO:0000256" key="8">
    <source>
        <dbReference type="RuleBase" id="RU361157"/>
    </source>
</evidence>
<feature type="transmembrane region" description="Helical" evidence="8">
    <location>
        <begin position="31"/>
        <end position="51"/>
    </location>
</feature>
<keyword evidence="11" id="KW-1185">Reference proteome</keyword>
<dbReference type="RefSeq" id="WP_089252313.1">
    <property type="nucleotide sequence ID" value="NZ_FZOW01000028.1"/>
</dbReference>
<keyword evidence="5 8" id="KW-1133">Transmembrane helix</keyword>
<dbReference type="Pfam" id="PF01061">
    <property type="entry name" value="ABC2_membrane"/>
    <property type="match status" value="1"/>
</dbReference>
<dbReference type="Proteomes" id="UP000198327">
    <property type="component" value="Unassembled WGS sequence"/>
</dbReference>
<gene>
    <name evidence="10" type="ORF">SAMN05421642_12810</name>
</gene>
<dbReference type="AlphaFoldDB" id="A0A239N2H7"/>
<dbReference type="InterPro" id="IPR013525">
    <property type="entry name" value="ABC2_TM"/>
</dbReference>
<dbReference type="GO" id="GO:0046677">
    <property type="term" value="P:response to antibiotic"/>
    <property type="evidence" value="ECO:0007669"/>
    <property type="project" value="UniProtKB-KW"/>
</dbReference>
<dbReference type="PROSITE" id="PS51012">
    <property type="entry name" value="ABC_TM2"/>
    <property type="match status" value="1"/>
</dbReference>
<evidence type="ECO:0000256" key="4">
    <source>
        <dbReference type="ARBA" id="ARBA00022692"/>
    </source>
</evidence>
<evidence type="ECO:0000256" key="5">
    <source>
        <dbReference type="ARBA" id="ARBA00022989"/>
    </source>
</evidence>
<protein>
    <recommendedName>
        <fullName evidence="8">Transport permease protein</fullName>
    </recommendedName>
</protein>
<feature type="domain" description="ABC transmembrane type-2" evidence="9">
    <location>
        <begin position="31"/>
        <end position="262"/>
    </location>
</feature>
<organism evidence="10 11">
    <name type="scientific">Rhodococcoides kyotonense</name>
    <dbReference type="NCBI Taxonomy" id="398843"/>
    <lineage>
        <taxon>Bacteria</taxon>
        <taxon>Bacillati</taxon>
        <taxon>Actinomycetota</taxon>
        <taxon>Actinomycetes</taxon>
        <taxon>Mycobacteriales</taxon>
        <taxon>Nocardiaceae</taxon>
        <taxon>Rhodococcoides</taxon>
    </lineage>
</organism>
<keyword evidence="8" id="KW-0813">Transport</keyword>
<evidence type="ECO:0000256" key="7">
    <source>
        <dbReference type="ARBA" id="ARBA00023251"/>
    </source>
</evidence>
<evidence type="ECO:0000259" key="9">
    <source>
        <dbReference type="PROSITE" id="PS51012"/>
    </source>
</evidence>
<dbReference type="InterPro" id="IPR047817">
    <property type="entry name" value="ABC2_TM_bact-type"/>
</dbReference>
<dbReference type="OrthoDB" id="670210at2"/>
<comment type="subcellular location">
    <subcellularLocation>
        <location evidence="1 8">Cell membrane</location>
        <topology evidence="1 8">Multi-pass membrane protein</topology>
    </subcellularLocation>
</comment>
<comment type="similarity">
    <text evidence="2 8">Belongs to the ABC-2 integral membrane protein family.</text>
</comment>
<keyword evidence="7" id="KW-0046">Antibiotic resistance</keyword>
<accession>A0A239N2H7</accession>
<sequence>MTTDRAPQPSLVLDTVLMTRRAFTLMRRSPTTPMAAIGFPVILMLFLSVSFADVVMPGAGFSEYVDYSTPLFIAMGITFATLGTAIDAHTDRVSGFQIRMKTLPVSPIAPFAGRAIADLVRNMMTALVVTAVAFTLGFRFGPDAGFGDIIGFLTFPLVYGFGLAWFMLAVAEWMSSAEAVNAALSAVLLVFSFLSTGFVKLEDLPGWAKPVAEANPISKIVEVMRGFASGTADSNAVFGASAWAVGMTVVFGSILLLMSRRR</sequence>
<reference evidence="11" key="1">
    <citation type="submission" date="2017-06" db="EMBL/GenBank/DDBJ databases">
        <authorList>
            <person name="Varghese N."/>
            <person name="Submissions S."/>
        </authorList>
    </citation>
    <scope>NUCLEOTIDE SEQUENCE [LARGE SCALE GENOMIC DNA]</scope>
    <source>
        <strain evidence="11">JCM 23211</strain>
    </source>
</reference>
<dbReference type="PANTHER" id="PTHR43077">
    <property type="entry name" value="TRANSPORT PERMEASE YVFS-RELATED"/>
    <property type="match status" value="1"/>
</dbReference>